<protein>
    <submittedName>
        <fullName evidence="2">Uncharacterized protein</fullName>
    </submittedName>
</protein>
<keyword evidence="1" id="KW-1133">Transmembrane helix</keyword>
<comment type="caution">
    <text evidence="2">The sequence shown here is derived from an EMBL/GenBank/DDBJ whole genome shotgun (WGS) entry which is preliminary data.</text>
</comment>
<dbReference type="EMBL" id="LAZR01029497">
    <property type="protein sequence ID" value="KKL59416.1"/>
    <property type="molecule type" value="Genomic_DNA"/>
</dbReference>
<feature type="transmembrane region" description="Helical" evidence="1">
    <location>
        <begin position="73"/>
        <end position="93"/>
    </location>
</feature>
<evidence type="ECO:0000313" key="2">
    <source>
        <dbReference type="EMBL" id="KKL59416.1"/>
    </source>
</evidence>
<feature type="transmembrane region" description="Helical" evidence="1">
    <location>
        <begin position="35"/>
        <end position="52"/>
    </location>
</feature>
<dbReference type="AlphaFoldDB" id="A0A0F9DZZ0"/>
<sequence length="98" mass="11077">MDLETIKRINRDALRAAQESEGETSEFGKLDNQQLIMYAVAVAIAVGAYFLLQNYKPDFVMSTENGQKKFDQTRAIIASVVVGLVVILCYHFLYKKQV</sequence>
<keyword evidence="1" id="KW-0812">Transmembrane</keyword>
<organism evidence="2">
    <name type="scientific">marine sediment metagenome</name>
    <dbReference type="NCBI Taxonomy" id="412755"/>
    <lineage>
        <taxon>unclassified sequences</taxon>
        <taxon>metagenomes</taxon>
        <taxon>ecological metagenomes</taxon>
    </lineage>
</organism>
<accession>A0A0F9DZZ0</accession>
<keyword evidence="1" id="KW-0472">Membrane</keyword>
<gene>
    <name evidence="2" type="ORF">LCGC14_2215570</name>
</gene>
<name>A0A0F9DZZ0_9ZZZZ</name>
<reference evidence="2" key="1">
    <citation type="journal article" date="2015" name="Nature">
        <title>Complex archaea that bridge the gap between prokaryotes and eukaryotes.</title>
        <authorList>
            <person name="Spang A."/>
            <person name="Saw J.H."/>
            <person name="Jorgensen S.L."/>
            <person name="Zaremba-Niedzwiedzka K."/>
            <person name="Martijn J."/>
            <person name="Lind A.E."/>
            <person name="van Eijk R."/>
            <person name="Schleper C."/>
            <person name="Guy L."/>
            <person name="Ettema T.J."/>
        </authorList>
    </citation>
    <scope>NUCLEOTIDE SEQUENCE</scope>
</reference>
<evidence type="ECO:0000256" key="1">
    <source>
        <dbReference type="SAM" id="Phobius"/>
    </source>
</evidence>
<proteinExistence type="predicted"/>